<feature type="region of interest" description="Disordered" evidence="13">
    <location>
        <begin position="274"/>
        <end position="295"/>
    </location>
</feature>
<evidence type="ECO:0000313" key="19">
    <source>
        <dbReference type="Proteomes" id="UP000182584"/>
    </source>
</evidence>
<dbReference type="InterPro" id="IPR036156">
    <property type="entry name" value="Beta-gal/glucu_dom_sf"/>
</dbReference>
<dbReference type="Gene3D" id="2.60.120.260">
    <property type="entry name" value="Galactose-binding domain-like"/>
    <property type="match status" value="1"/>
</dbReference>
<dbReference type="Pfam" id="PF22666">
    <property type="entry name" value="Glyco_hydro_2_N2"/>
    <property type="match status" value="1"/>
</dbReference>
<dbReference type="InterPro" id="IPR041447">
    <property type="entry name" value="Mannosidase_ig"/>
</dbReference>
<dbReference type="GO" id="GO:0005576">
    <property type="term" value="C:extracellular region"/>
    <property type="evidence" value="ECO:0007669"/>
    <property type="project" value="UniProtKB-SubCell"/>
</dbReference>
<dbReference type="GO" id="GO:0005975">
    <property type="term" value="P:carbohydrate metabolic process"/>
    <property type="evidence" value="ECO:0007669"/>
    <property type="project" value="InterPro"/>
</dbReference>
<proteinExistence type="inferred from homology"/>
<comment type="catalytic activity">
    <reaction evidence="1">
        <text>Hydrolysis of terminal, non-reducing beta-D-mannose residues in beta-D-mannosides.</text>
        <dbReference type="EC" id="3.2.1.25"/>
    </reaction>
</comment>
<dbReference type="InterPro" id="IPR013783">
    <property type="entry name" value="Ig-like_fold"/>
</dbReference>
<comment type="similarity">
    <text evidence="10">Belongs to the glycosyl hydrolase 2 family. Beta-mannosidase B subfamily.</text>
</comment>
<evidence type="ECO:0000256" key="5">
    <source>
        <dbReference type="ARBA" id="ARBA00012754"/>
    </source>
</evidence>
<dbReference type="InterPro" id="IPR050887">
    <property type="entry name" value="Beta-mannosidase_GH2"/>
</dbReference>
<dbReference type="InterPro" id="IPR006102">
    <property type="entry name" value="Ig-like_GH2"/>
</dbReference>
<evidence type="ECO:0000259" key="17">
    <source>
        <dbReference type="Pfam" id="PF22666"/>
    </source>
</evidence>
<feature type="region of interest" description="Disordered" evidence="13">
    <location>
        <begin position="211"/>
        <end position="231"/>
    </location>
</feature>
<evidence type="ECO:0000259" key="15">
    <source>
        <dbReference type="Pfam" id="PF17753"/>
    </source>
</evidence>
<dbReference type="EMBL" id="FOGJ01000015">
    <property type="protein sequence ID" value="SER98840.1"/>
    <property type="molecule type" value="Genomic_DNA"/>
</dbReference>
<dbReference type="SUPFAM" id="SSF49303">
    <property type="entry name" value="beta-Galactosidase/glucuronidase domain"/>
    <property type="match status" value="2"/>
</dbReference>
<dbReference type="InterPro" id="IPR008979">
    <property type="entry name" value="Galactose-bd-like_sf"/>
</dbReference>
<evidence type="ECO:0000256" key="11">
    <source>
        <dbReference type="ARBA" id="ARBA00041069"/>
    </source>
</evidence>
<evidence type="ECO:0000256" key="2">
    <source>
        <dbReference type="ARBA" id="ARBA00004613"/>
    </source>
</evidence>
<evidence type="ECO:0000259" key="14">
    <source>
        <dbReference type="Pfam" id="PF00703"/>
    </source>
</evidence>
<organism evidence="18 19">
    <name type="scientific">Butyrivibrio fibrisolvens</name>
    <dbReference type="NCBI Taxonomy" id="831"/>
    <lineage>
        <taxon>Bacteria</taxon>
        <taxon>Bacillati</taxon>
        <taxon>Bacillota</taxon>
        <taxon>Clostridia</taxon>
        <taxon>Lachnospirales</taxon>
        <taxon>Lachnospiraceae</taxon>
        <taxon>Butyrivibrio</taxon>
    </lineage>
</organism>
<sequence>MNRITISDNDKWKMRIVSSDSKGKWIKAVVPGSVYTDLLREGLMEDPFFKDNEDKALMLMDNDFEYETSFSVSRDFLACYDQILHFDGLDTVTDVFLNGQKLGSTENMHRMYEFDIKDIVKEKGNKLTVLFHSPTRYIKEAVEKDYVDGSSDAMPGFPHIRKTHSSFGWDWGAHLPDAGIYRPVYLIGSGSVRLESVQILQKHITVKNSVSDKKAVKSSGRNTKTSNKNNINESTNVKISFKPELLINSTDLSDLESALSKLTYDVKITDPDGRELRSKETKLSPSSGRNKSSDKKPAIDAFALKMSGIESADGLVGVRVRALENSLSITIEDAKIWWPRGYGQQPLYDVEVTLYEDGHKIDSWTKRIGLRTVDLNLKKGRKAADFAIRVNGTPIFAMGADYIPEDHLLGRVNPATTRSLLEKAAFANHNCVRVWGGGYYPEDWFYDICDELGLLVWQDMMFACAVYHLTEKFENNIKEEFRQNLRRLRHHASLGLICGNNEMEMFVDRGVWVHSKEEVRDYTIMYERIIPSMLTDIAPQVSYWPSSPSSGGAFDDPGNETRGDQHYWDVWHGDKPFTEYRKFRFRFLSEFGFQSFPLRKTIDLITDDENDRNIFSYVMERHQRNGAANGKIMNYMQQTYRYPSDFDTLLYASHMLQADGIRLGIEHFRRYRGECMGAVVWQLNDCWPVASWSSIDYAGRLKALHYAEKRAFAPLMISCEENGRINCGKAVNEYPKDFEKSIRLNVANESMEDRVVTAIWELRNANGTTVSKSEVSCPVSGTKKIKVPALTSVWLDKVDMESVDEFSQYVSYHLLDENGIEISGGSVIFSLPKYFKYEDPKLELETSADTITITSSAYARGVEILNDNEDIILSDNYFDMDKGTKTIKVISGSCENLRLRSVYDIK</sequence>
<dbReference type="Pfam" id="PF00703">
    <property type="entry name" value="Glyco_hydro_2"/>
    <property type="match status" value="1"/>
</dbReference>
<evidence type="ECO:0000256" key="4">
    <source>
        <dbReference type="ARBA" id="ARBA00011738"/>
    </source>
</evidence>
<comment type="subcellular location">
    <subcellularLocation>
        <location evidence="2">Secreted</location>
    </subcellularLocation>
</comment>
<dbReference type="Pfam" id="PF17753">
    <property type="entry name" value="Ig_mannosidase"/>
    <property type="match status" value="1"/>
</dbReference>
<keyword evidence="9" id="KW-0326">Glycosidase</keyword>
<protein>
    <recommendedName>
        <fullName evidence="11">Beta-mannosidase B</fullName>
        <ecNumber evidence="5">3.2.1.25</ecNumber>
    </recommendedName>
    <alternativeName>
        <fullName evidence="12">Mannanase B</fullName>
    </alternativeName>
</protein>
<evidence type="ECO:0000256" key="12">
    <source>
        <dbReference type="ARBA" id="ARBA00041614"/>
    </source>
</evidence>
<evidence type="ECO:0000256" key="3">
    <source>
        <dbReference type="ARBA" id="ARBA00004740"/>
    </source>
</evidence>
<comment type="subunit">
    <text evidence="4">Homodimer.</text>
</comment>
<evidence type="ECO:0000313" key="18">
    <source>
        <dbReference type="EMBL" id="SER98840.1"/>
    </source>
</evidence>
<feature type="domain" description="Beta-mannosidase-like galactose-binding" evidence="17">
    <location>
        <begin position="12"/>
        <end position="182"/>
    </location>
</feature>
<dbReference type="Gene3D" id="3.20.20.80">
    <property type="entry name" value="Glycosidases"/>
    <property type="match status" value="1"/>
</dbReference>
<feature type="compositionally biased region" description="Polar residues" evidence="13">
    <location>
        <begin position="219"/>
        <end position="231"/>
    </location>
</feature>
<reference evidence="18 19" key="1">
    <citation type="submission" date="2016-10" db="EMBL/GenBank/DDBJ databases">
        <authorList>
            <person name="de Groot N.N."/>
        </authorList>
    </citation>
    <scope>NUCLEOTIDE SEQUENCE [LARGE SCALE GENOMIC DNA]</scope>
    <source>
        <strain evidence="18 19">AR40</strain>
    </source>
</reference>
<keyword evidence="7 18" id="KW-0378">Hydrolase</keyword>
<dbReference type="PANTHER" id="PTHR43730">
    <property type="entry name" value="BETA-MANNOSIDASE"/>
    <property type="match status" value="1"/>
</dbReference>
<dbReference type="Gene3D" id="2.60.40.10">
    <property type="entry name" value="Immunoglobulins"/>
    <property type="match status" value="2"/>
</dbReference>
<dbReference type="InterPro" id="IPR054593">
    <property type="entry name" value="Beta-mannosidase-like_N2"/>
</dbReference>
<comment type="pathway">
    <text evidence="3">Glycan metabolism; N-glycan degradation.</text>
</comment>
<dbReference type="FunFam" id="3.20.20.80:FF:000050">
    <property type="entry name" value="Beta-mannosidase B"/>
    <property type="match status" value="1"/>
</dbReference>
<dbReference type="Pfam" id="PF17786">
    <property type="entry name" value="Mannosidase_ig"/>
    <property type="match status" value="1"/>
</dbReference>
<evidence type="ECO:0000256" key="6">
    <source>
        <dbReference type="ARBA" id="ARBA00022525"/>
    </source>
</evidence>
<dbReference type="EC" id="3.2.1.25" evidence="5"/>
<dbReference type="AlphaFoldDB" id="A0A1H9TNE8"/>
<evidence type="ECO:0000256" key="10">
    <source>
        <dbReference type="ARBA" id="ARBA00038429"/>
    </source>
</evidence>
<dbReference type="GO" id="GO:0004567">
    <property type="term" value="F:beta-mannosidase activity"/>
    <property type="evidence" value="ECO:0007669"/>
    <property type="project" value="UniProtKB-EC"/>
</dbReference>
<dbReference type="SUPFAM" id="SSF51445">
    <property type="entry name" value="(Trans)glycosidases"/>
    <property type="match status" value="1"/>
</dbReference>
<accession>A0A1H9TNE8</accession>
<dbReference type="eggNOG" id="COG3250">
    <property type="taxonomic scope" value="Bacteria"/>
</dbReference>
<dbReference type="SUPFAM" id="SSF49785">
    <property type="entry name" value="Galactose-binding domain-like"/>
    <property type="match status" value="1"/>
</dbReference>
<feature type="domain" description="Mannosidase Ig/CBM-like" evidence="16">
    <location>
        <begin position="742"/>
        <end position="834"/>
    </location>
</feature>
<evidence type="ECO:0000256" key="7">
    <source>
        <dbReference type="ARBA" id="ARBA00022801"/>
    </source>
</evidence>
<dbReference type="PANTHER" id="PTHR43730:SF1">
    <property type="entry name" value="BETA-MANNOSIDASE"/>
    <property type="match status" value="1"/>
</dbReference>
<evidence type="ECO:0000256" key="13">
    <source>
        <dbReference type="SAM" id="MobiDB-lite"/>
    </source>
</evidence>
<evidence type="ECO:0000256" key="9">
    <source>
        <dbReference type="ARBA" id="ARBA00023295"/>
    </source>
</evidence>
<keyword evidence="8" id="KW-0325">Glycoprotein</keyword>
<evidence type="ECO:0000256" key="8">
    <source>
        <dbReference type="ARBA" id="ARBA00023180"/>
    </source>
</evidence>
<keyword evidence="6" id="KW-0964">Secreted</keyword>
<name>A0A1H9TNE8_BUTFI</name>
<dbReference type="InterPro" id="IPR041625">
    <property type="entry name" value="Beta-mannosidase_Ig"/>
</dbReference>
<feature type="domain" description="Beta-mannosidase Ig-fold" evidence="15">
    <location>
        <begin position="839"/>
        <end position="904"/>
    </location>
</feature>
<evidence type="ECO:0000256" key="1">
    <source>
        <dbReference type="ARBA" id="ARBA00000829"/>
    </source>
</evidence>
<dbReference type="InterPro" id="IPR017853">
    <property type="entry name" value="GH"/>
</dbReference>
<dbReference type="GO" id="GO:0006516">
    <property type="term" value="P:glycoprotein catabolic process"/>
    <property type="evidence" value="ECO:0007669"/>
    <property type="project" value="TreeGrafter"/>
</dbReference>
<dbReference type="Proteomes" id="UP000182584">
    <property type="component" value="Unassembled WGS sequence"/>
</dbReference>
<evidence type="ECO:0000259" key="16">
    <source>
        <dbReference type="Pfam" id="PF17786"/>
    </source>
</evidence>
<dbReference type="RefSeq" id="WP_074756674.1">
    <property type="nucleotide sequence ID" value="NZ_FOGJ01000015.1"/>
</dbReference>
<feature type="domain" description="Glycoside hydrolase family 2 immunoglobulin-like beta-sandwich" evidence="14">
    <location>
        <begin position="256"/>
        <end position="371"/>
    </location>
</feature>
<gene>
    <name evidence="18" type="ORF">SAMN04487884_11585</name>
</gene>